<evidence type="ECO:0000313" key="2">
    <source>
        <dbReference type="WBParaSite" id="ALUE_0000015501-mRNA-1"/>
    </source>
</evidence>
<dbReference type="WBParaSite" id="ALUE_0000015501-mRNA-1">
    <property type="protein sequence ID" value="ALUE_0000015501-mRNA-1"/>
    <property type="gene ID" value="ALUE_0000015501"/>
</dbReference>
<organism evidence="1 2">
    <name type="scientific">Ascaris lumbricoides</name>
    <name type="common">Giant roundworm</name>
    <dbReference type="NCBI Taxonomy" id="6252"/>
    <lineage>
        <taxon>Eukaryota</taxon>
        <taxon>Metazoa</taxon>
        <taxon>Ecdysozoa</taxon>
        <taxon>Nematoda</taxon>
        <taxon>Chromadorea</taxon>
        <taxon>Rhabditida</taxon>
        <taxon>Spirurina</taxon>
        <taxon>Ascaridomorpha</taxon>
        <taxon>Ascaridoidea</taxon>
        <taxon>Ascarididae</taxon>
        <taxon>Ascaris</taxon>
    </lineage>
</organism>
<dbReference type="AlphaFoldDB" id="A0A0M3HF60"/>
<evidence type="ECO:0000313" key="1">
    <source>
        <dbReference type="Proteomes" id="UP000036681"/>
    </source>
</evidence>
<dbReference type="Proteomes" id="UP000036681">
    <property type="component" value="Unplaced"/>
</dbReference>
<keyword evidence="1" id="KW-1185">Reference proteome</keyword>
<sequence>MVLWKTPIFAILKSTCRGRGKAQLCNSVSAYLENVVWHKREYFRCIVLFVSTLVILEITPNMNSCVLKQTIPSDGVIVQKAEGKATLYLCSGERINYFSVYVIFIKFHLINFFIRRLFPGIFYPRMLRISSVLNASRNFPFVAPGA</sequence>
<name>A0A0M3HF60_ASCLU</name>
<reference evidence="2" key="1">
    <citation type="submission" date="2017-02" db="UniProtKB">
        <authorList>
            <consortium name="WormBaseParasite"/>
        </authorList>
    </citation>
    <scope>IDENTIFICATION</scope>
</reference>
<accession>A0A0M3HF60</accession>
<protein>
    <submittedName>
        <fullName evidence="2">Secreted protein</fullName>
    </submittedName>
</protein>
<proteinExistence type="predicted"/>